<evidence type="ECO:0000313" key="2">
    <source>
        <dbReference type="Proteomes" id="UP000276309"/>
    </source>
</evidence>
<evidence type="ECO:0000313" key="1">
    <source>
        <dbReference type="EMBL" id="AYN66228.1"/>
    </source>
</evidence>
<reference evidence="1 2" key="1">
    <citation type="submission" date="2018-08" db="EMBL/GenBank/DDBJ databases">
        <title>The reduced genetic potential of extracellular carbohydrate catabolism in Euzebyella marina RN62, a Flavobacteriia bacterium isolated from the hadal water.</title>
        <authorList>
            <person name="Xue C."/>
        </authorList>
    </citation>
    <scope>NUCLEOTIDE SEQUENCE [LARGE SCALE GENOMIC DNA]</scope>
    <source>
        <strain evidence="1 2">RN62</strain>
    </source>
</reference>
<organism evidence="1 2">
    <name type="scientific">Euzebyella marina</name>
    <dbReference type="NCBI Taxonomy" id="1761453"/>
    <lineage>
        <taxon>Bacteria</taxon>
        <taxon>Pseudomonadati</taxon>
        <taxon>Bacteroidota</taxon>
        <taxon>Flavobacteriia</taxon>
        <taxon>Flavobacteriales</taxon>
        <taxon>Flavobacteriaceae</taxon>
        <taxon>Euzebyella</taxon>
    </lineage>
</organism>
<gene>
    <name evidence="1" type="ORF">D1013_01925</name>
</gene>
<dbReference type="Proteomes" id="UP000276309">
    <property type="component" value="Chromosome"/>
</dbReference>
<sequence>MYGRLYKSNFNIYAQSNLKYNLSNKMKMMKTMTISVIVIFLTFAIACSKDDVAEVANDELVAVNLTYSSVQETNYLNGAELFKHAAIAEQLKVRNQIASLTEAIRAGKKHLLPQLEAAQKKEASIEASKEGISMIRLPKVPYPPRPPRGCFEDPQTNCGVPKINLSEYGGIQITDEMESTRIEILDSKNKIVGKSAGISSTKGGMKVLLLKSELKGKGTLRIRPDGRIADKSLYLDLPVFKE</sequence>
<proteinExistence type="predicted"/>
<name>A0A3G2L1V4_9FLAO</name>
<keyword evidence="2" id="KW-1185">Reference proteome</keyword>
<accession>A0A3G2L1V4</accession>
<dbReference type="KEGG" id="emar:D1013_01925"/>
<dbReference type="AlphaFoldDB" id="A0A3G2L1V4"/>
<dbReference type="OrthoDB" id="9837576at2"/>
<dbReference type="EMBL" id="CP032050">
    <property type="protein sequence ID" value="AYN66228.1"/>
    <property type="molecule type" value="Genomic_DNA"/>
</dbReference>
<protein>
    <submittedName>
        <fullName evidence="1">Uncharacterized protein</fullName>
    </submittedName>
</protein>